<reference evidence="1 2" key="1">
    <citation type="submission" date="2019-03" db="EMBL/GenBank/DDBJ databases">
        <title>Genomic Encyclopedia of Type Strains, Phase IV (KMG-IV): sequencing the most valuable type-strain genomes for metagenomic binning, comparative biology and taxonomic classification.</title>
        <authorList>
            <person name="Goeker M."/>
        </authorList>
    </citation>
    <scope>NUCLEOTIDE SEQUENCE [LARGE SCALE GENOMIC DNA]</scope>
    <source>
        <strain evidence="1 2">DSM 104836</strain>
    </source>
</reference>
<protein>
    <recommendedName>
        <fullName evidence="3">Mobilization protein MobC</fullName>
    </recommendedName>
</protein>
<dbReference type="EMBL" id="SLZU01000015">
    <property type="protein sequence ID" value="TCS60273.1"/>
    <property type="molecule type" value="Genomic_DNA"/>
</dbReference>
<accession>A0A4R3J5Z3</accession>
<organism evidence="1 2">
    <name type="scientific">Primorskyibacter sedentarius</name>
    <dbReference type="NCBI Taxonomy" id="745311"/>
    <lineage>
        <taxon>Bacteria</taxon>
        <taxon>Pseudomonadati</taxon>
        <taxon>Pseudomonadota</taxon>
        <taxon>Alphaproteobacteria</taxon>
        <taxon>Rhodobacterales</taxon>
        <taxon>Roseobacteraceae</taxon>
        <taxon>Primorskyibacter</taxon>
    </lineage>
</organism>
<dbReference type="Proteomes" id="UP000295696">
    <property type="component" value="Unassembled WGS sequence"/>
</dbReference>
<evidence type="ECO:0000313" key="1">
    <source>
        <dbReference type="EMBL" id="TCS60273.1"/>
    </source>
</evidence>
<gene>
    <name evidence="1" type="ORF">EDD52_11593</name>
</gene>
<proteinExistence type="predicted"/>
<evidence type="ECO:0000313" key="2">
    <source>
        <dbReference type="Proteomes" id="UP000295696"/>
    </source>
</evidence>
<sequence length="137" mass="14738">MSKSRHNHNNIAKGAEKKREAPFSLRLTFDERAKLEAAAAGEPLGAYIKSVLFAGELPKVRRRGGAPVKDHQVLGRVLAALGQSRLSSNLNQLARAVNTGTLPVHPEIEDELREACADIAKLRAKLIDALGLDGGAR</sequence>
<name>A0A4R3J5Z3_9RHOB</name>
<keyword evidence="2" id="KW-1185">Reference proteome</keyword>
<dbReference type="OrthoDB" id="8548224at2"/>
<dbReference type="AlphaFoldDB" id="A0A4R3J5Z3"/>
<dbReference type="RefSeq" id="WP_132247386.1">
    <property type="nucleotide sequence ID" value="NZ_SLZU01000015.1"/>
</dbReference>
<evidence type="ECO:0008006" key="3">
    <source>
        <dbReference type="Google" id="ProtNLM"/>
    </source>
</evidence>
<comment type="caution">
    <text evidence="1">The sequence shown here is derived from an EMBL/GenBank/DDBJ whole genome shotgun (WGS) entry which is preliminary data.</text>
</comment>